<name>A0AAJ6YEY8_9HYME</name>
<organism evidence="5 6">
    <name type="scientific">Ceratosolen solmsi marchali</name>
    <dbReference type="NCBI Taxonomy" id="326594"/>
    <lineage>
        <taxon>Eukaryota</taxon>
        <taxon>Metazoa</taxon>
        <taxon>Ecdysozoa</taxon>
        <taxon>Arthropoda</taxon>
        <taxon>Hexapoda</taxon>
        <taxon>Insecta</taxon>
        <taxon>Pterygota</taxon>
        <taxon>Neoptera</taxon>
        <taxon>Endopterygota</taxon>
        <taxon>Hymenoptera</taxon>
        <taxon>Apocrita</taxon>
        <taxon>Proctotrupomorpha</taxon>
        <taxon>Chalcidoidea</taxon>
        <taxon>Agaonidae</taxon>
        <taxon>Agaoninae</taxon>
        <taxon>Ceratosolen</taxon>
    </lineage>
</organism>
<dbReference type="Pfam" id="PF13920">
    <property type="entry name" value="zf-C3HC4_3"/>
    <property type="match status" value="1"/>
</dbReference>
<feature type="region of interest" description="Disordered" evidence="4">
    <location>
        <begin position="8"/>
        <end position="52"/>
    </location>
</feature>
<keyword evidence="2" id="KW-0863">Zinc-finger</keyword>
<proteinExistence type="predicted"/>
<evidence type="ECO:0000313" key="5">
    <source>
        <dbReference type="Proteomes" id="UP000695007"/>
    </source>
</evidence>
<dbReference type="GeneID" id="105361370"/>
<dbReference type="GO" id="GO:0010468">
    <property type="term" value="P:regulation of gene expression"/>
    <property type="evidence" value="ECO:0007669"/>
    <property type="project" value="TreeGrafter"/>
</dbReference>
<gene>
    <name evidence="6" type="primary">LOC105361370</name>
</gene>
<dbReference type="Proteomes" id="UP000695007">
    <property type="component" value="Unplaced"/>
</dbReference>
<protein>
    <submittedName>
        <fullName evidence="6">E3 ubiquitin-protein ligase Mdm2-like</fullName>
    </submittedName>
</protein>
<accession>A0AAJ6YEY8</accession>
<dbReference type="SUPFAM" id="SSF90209">
    <property type="entry name" value="Ran binding protein zinc finger-like"/>
    <property type="match status" value="1"/>
</dbReference>
<keyword evidence="1" id="KW-0479">Metal-binding</keyword>
<dbReference type="KEGG" id="csol:105361370"/>
<dbReference type="Gene3D" id="2.30.30.380">
    <property type="entry name" value="Zn-finger domain of Sec23/24"/>
    <property type="match status" value="1"/>
</dbReference>
<evidence type="ECO:0000256" key="2">
    <source>
        <dbReference type="ARBA" id="ARBA00022771"/>
    </source>
</evidence>
<dbReference type="Gene3D" id="3.30.40.10">
    <property type="entry name" value="Zinc/RING finger domain, C3HC4 (zinc finger)"/>
    <property type="match status" value="1"/>
</dbReference>
<dbReference type="GO" id="GO:0061630">
    <property type="term" value="F:ubiquitin protein ligase activity"/>
    <property type="evidence" value="ECO:0007669"/>
    <property type="project" value="TreeGrafter"/>
</dbReference>
<dbReference type="PANTHER" id="PTHR46858:SF5">
    <property type="entry name" value="E3 UBIQUITIN-PROTEIN LIGASE APD1-RELATED"/>
    <property type="match status" value="1"/>
</dbReference>
<feature type="compositionally biased region" description="Low complexity" evidence="4">
    <location>
        <begin position="38"/>
        <end position="49"/>
    </location>
</feature>
<dbReference type="InterPro" id="IPR036443">
    <property type="entry name" value="Znf_RanBP2_sf"/>
</dbReference>
<dbReference type="GO" id="GO:0043066">
    <property type="term" value="P:negative regulation of apoptotic process"/>
    <property type="evidence" value="ECO:0007669"/>
    <property type="project" value="TreeGrafter"/>
</dbReference>
<dbReference type="AlphaFoldDB" id="A0AAJ6YEY8"/>
<dbReference type="InterPro" id="IPR013083">
    <property type="entry name" value="Znf_RING/FYVE/PHD"/>
</dbReference>
<dbReference type="RefSeq" id="XP_011496827.1">
    <property type="nucleotide sequence ID" value="XM_011498525.1"/>
</dbReference>
<keyword evidence="3" id="KW-0862">Zinc</keyword>
<evidence type="ECO:0000313" key="6">
    <source>
        <dbReference type="RefSeq" id="XP_011496827.1"/>
    </source>
</evidence>
<evidence type="ECO:0000256" key="1">
    <source>
        <dbReference type="ARBA" id="ARBA00022723"/>
    </source>
</evidence>
<keyword evidence="5" id="KW-1185">Reference proteome</keyword>
<sequence length="256" mass="29428">MGWYFILESESSLPTDEDDESIYSMQENETEYVRDTSDTSTSHSWMSSSENDANANLEYELDSRSENENPLMAVTSSSEPENKLEVKCVSVCESEEVADGSNDSVSSIDSEIRKTKFLICIQCKNLNTNTLFRYCKNCYQLRKTHFPRYEARRKHRHRKESTLRNFQSSLSMFPKEPRSWKEVKSEVVSSSDRPIQDTESLCLICTVKPKNGAFVHGKITHICCCYGCAMKAWMTNSSRCPICNRKVSQILKVFYA</sequence>
<evidence type="ECO:0000256" key="4">
    <source>
        <dbReference type="SAM" id="MobiDB-lite"/>
    </source>
</evidence>
<dbReference type="GO" id="GO:0016567">
    <property type="term" value="P:protein ubiquitination"/>
    <property type="evidence" value="ECO:0007669"/>
    <property type="project" value="TreeGrafter"/>
</dbReference>
<dbReference type="GO" id="GO:0008270">
    <property type="term" value="F:zinc ion binding"/>
    <property type="evidence" value="ECO:0007669"/>
    <property type="project" value="UniProtKB-KW"/>
</dbReference>
<evidence type="ECO:0000256" key="3">
    <source>
        <dbReference type="ARBA" id="ARBA00022833"/>
    </source>
</evidence>
<reference evidence="6" key="1">
    <citation type="submission" date="2025-08" db="UniProtKB">
        <authorList>
            <consortium name="RefSeq"/>
        </authorList>
    </citation>
    <scope>IDENTIFICATION</scope>
</reference>
<dbReference type="PANTHER" id="PTHR46858">
    <property type="entry name" value="OS05G0521000 PROTEIN"/>
    <property type="match status" value="1"/>
</dbReference>